<dbReference type="Pfam" id="PF04167">
    <property type="entry name" value="DUF402"/>
    <property type="match status" value="1"/>
</dbReference>
<sequence length="172" mass="20155">MIKFSTDLYQTYIVNRKRYIPDEIISLTNDTIYYVSDELIVTGWRAIRTRPDISGGFSAYYPKLGIKVSKLFDGDGRLLYWYNDISELSFIGKNINFTDLLIDLVVYPDNSIRILDLDEFAEAVEKNYITKEQEVRALNSFHALLDYIYNDEYSLLQEPIYALEEYLSSLSY</sequence>
<reference evidence="2 3" key="1">
    <citation type="submission" date="2021-01" db="EMBL/GenBank/DDBJ databases">
        <title>Isolation and description of Catonella massiliensis sp. nov., a novel Catonella species, isolated from a stable periodontitis subject.</title>
        <authorList>
            <person name="Antezack A."/>
            <person name="Boxberger M."/>
            <person name="La Scola B."/>
            <person name="Monnet-Corti V."/>
        </authorList>
    </citation>
    <scope>NUCLEOTIDE SEQUENCE [LARGE SCALE GENOMIC DNA]</scope>
    <source>
        <strain evidence="2 3">Marseille-Q4567</strain>
    </source>
</reference>
<dbReference type="SUPFAM" id="SSF159234">
    <property type="entry name" value="FomD-like"/>
    <property type="match status" value="1"/>
</dbReference>
<dbReference type="InterPro" id="IPR035930">
    <property type="entry name" value="FomD-like_sf"/>
</dbReference>
<protein>
    <submittedName>
        <fullName evidence="2">DUF402 domain-containing protein</fullName>
    </submittedName>
</protein>
<evidence type="ECO:0000313" key="2">
    <source>
        <dbReference type="EMBL" id="MBK5897773.1"/>
    </source>
</evidence>
<gene>
    <name evidence="2" type="ORF">JJN12_08285</name>
</gene>
<dbReference type="Proteomes" id="UP000604730">
    <property type="component" value="Unassembled WGS sequence"/>
</dbReference>
<accession>A0ABS1J2L2</accession>
<organism evidence="2 3">
    <name type="scientific">Catonella massiliensis</name>
    <dbReference type="NCBI Taxonomy" id="2799636"/>
    <lineage>
        <taxon>Bacteria</taxon>
        <taxon>Bacillati</taxon>
        <taxon>Bacillota</taxon>
        <taxon>Clostridia</taxon>
        <taxon>Lachnospirales</taxon>
        <taxon>Lachnospiraceae</taxon>
        <taxon>Catonella</taxon>
    </lineage>
</organism>
<comment type="caution">
    <text evidence="2">The sequence shown here is derived from an EMBL/GenBank/DDBJ whole genome shotgun (WGS) entry which is preliminary data.</text>
</comment>
<dbReference type="InterPro" id="IPR007295">
    <property type="entry name" value="DUF402"/>
</dbReference>
<feature type="domain" description="DUF402" evidence="1">
    <location>
        <begin position="18"/>
        <end position="153"/>
    </location>
</feature>
<dbReference type="RefSeq" id="WP_208429237.1">
    <property type="nucleotide sequence ID" value="NZ_JAEPRJ010000001.1"/>
</dbReference>
<evidence type="ECO:0000313" key="3">
    <source>
        <dbReference type="Proteomes" id="UP000604730"/>
    </source>
</evidence>
<name>A0ABS1J2L2_9FIRM</name>
<dbReference type="EMBL" id="JAEPRJ010000001">
    <property type="protein sequence ID" value="MBK5897773.1"/>
    <property type="molecule type" value="Genomic_DNA"/>
</dbReference>
<dbReference type="Gene3D" id="2.40.380.10">
    <property type="entry name" value="FomD-like"/>
    <property type="match status" value="1"/>
</dbReference>
<keyword evidence="3" id="KW-1185">Reference proteome</keyword>
<proteinExistence type="predicted"/>
<evidence type="ECO:0000259" key="1">
    <source>
        <dbReference type="Pfam" id="PF04167"/>
    </source>
</evidence>